<comment type="caution">
    <text evidence="2">The sequence shown here is derived from an EMBL/GenBank/DDBJ whole genome shotgun (WGS) entry which is preliminary data.</text>
</comment>
<dbReference type="EMBL" id="AVOT02000990">
    <property type="protein sequence ID" value="MBW0465251.1"/>
    <property type="molecule type" value="Genomic_DNA"/>
</dbReference>
<protein>
    <submittedName>
        <fullName evidence="2">Uncharacterized protein</fullName>
    </submittedName>
</protein>
<organism evidence="2 3">
    <name type="scientific">Austropuccinia psidii MF-1</name>
    <dbReference type="NCBI Taxonomy" id="1389203"/>
    <lineage>
        <taxon>Eukaryota</taxon>
        <taxon>Fungi</taxon>
        <taxon>Dikarya</taxon>
        <taxon>Basidiomycota</taxon>
        <taxon>Pucciniomycotina</taxon>
        <taxon>Pucciniomycetes</taxon>
        <taxon>Pucciniales</taxon>
        <taxon>Sphaerophragmiaceae</taxon>
        <taxon>Austropuccinia</taxon>
    </lineage>
</organism>
<feature type="compositionally biased region" description="Polar residues" evidence="1">
    <location>
        <begin position="32"/>
        <end position="44"/>
    </location>
</feature>
<reference evidence="2" key="1">
    <citation type="submission" date="2021-03" db="EMBL/GenBank/DDBJ databases">
        <title>Draft genome sequence of rust myrtle Austropuccinia psidii MF-1, a brazilian biotype.</title>
        <authorList>
            <person name="Quecine M.C."/>
            <person name="Pachon D.M.R."/>
            <person name="Bonatelli M.L."/>
            <person name="Correr F.H."/>
            <person name="Franceschini L.M."/>
            <person name="Leite T.F."/>
            <person name="Margarido G.R.A."/>
            <person name="Almeida C.A."/>
            <person name="Ferrarezi J.A."/>
            <person name="Labate C.A."/>
        </authorList>
    </citation>
    <scope>NUCLEOTIDE SEQUENCE</scope>
    <source>
        <strain evidence="2">MF-1</strain>
    </source>
</reference>
<keyword evidence="3" id="KW-1185">Reference proteome</keyword>
<evidence type="ECO:0000313" key="2">
    <source>
        <dbReference type="EMBL" id="MBW0465251.1"/>
    </source>
</evidence>
<proteinExistence type="predicted"/>
<dbReference type="AlphaFoldDB" id="A0A9Q3GFI0"/>
<feature type="region of interest" description="Disordered" evidence="1">
    <location>
        <begin position="1"/>
        <end position="54"/>
    </location>
</feature>
<sequence>MDGIHYHPNLKSKNIKEYHAKKKEARKEEDPVSSTRKPQVNQAPQEGGRTRKKLEETIFPNLQDSKNPKRCHGQFLQHCQKLDGIQGQRRTKNETIPFPKEITFSPDI</sequence>
<accession>A0A9Q3GFI0</accession>
<evidence type="ECO:0000313" key="3">
    <source>
        <dbReference type="Proteomes" id="UP000765509"/>
    </source>
</evidence>
<gene>
    <name evidence="2" type="ORF">O181_004966</name>
</gene>
<evidence type="ECO:0000256" key="1">
    <source>
        <dbReference type="SAM" id="MobiDB-lite"/>
    </source>
</evidence>
<dbReference type="Proteomes" id="UP000765509">
    <property type="component" value="Unassembled WGS sequence"/>
</dbReference>
<name>A0A9Q3GFI0_9BASI</name>